<dbReference type="AlphaFoldDB" id="A0A8T0WVN3"/>
<feature type="region of interest" description="Disordered" evidence="1">
    <location>
        <begin position="82"/>
        <end position="112"/>
    </location>
</feature>
<gene>
    <name evidence="2" type="ORF">PVAP13_1NG272000</name>
</gene>
<dbReference type="EMBL" id="CM029038">
    <property type="protein sequence ID" value="KAG2651900.1"/>
    <property type="molecule type" value="Genomic_DNA"/>
</dbReference>
<evidence type="ECO:0000256" key="1">
    <source>
        <dbReference type="SAM" id="MobiDB-lite"/>
    </source>
</evidence>
<keyword evidence="3" id="KW-1185">Reference proteome</keyword>
<evidence type="ECO:0000313" key="2">
    <source>
        <dbReference type="EMBL" id="KAG2651900.1"/>
    </source>
</evidence>
<organism evidence="2 3">
    <name type="scientific">Panicum virgatum</name>
    <name type="common">Blackwell switchgrass</name>
    <dbReference type="NCBI Taxonomy" id="38727"/>
    <lineage>
        <taxon>Eukaryota</taxon>
        <taxon>Viridiplantae</taxon>
        <taxon>Streptophyta</taxon>
        <taxon>Embryophyta</taxon>
        <taxon>Tracheophyta</taxon>
        <taxon>Spermatophyta</taxon>
        <taxon>Magnoliopsida</taxon>
        <taxon>Liliopsida</taxon>
        <taxon>Poales</taxon>
        <taxon>Poaceae</taxon>
        <taxon>PACMAD clade</taxon>
        <taxon>Panicoideae</taxon>
        <taxon>Panicodae</taxon>
        <taxon>Paniceae</taxon>
        <taxon>Panicinae</taxon>
        <taxon>Panicum</taxon>
        <taxon>Panicum sect. Hiantes</taxon>
    </lineage>
</organism>
<sequence length="154" mass="16808">MAIPWHQSAPRHELKDRPSDLASNGAGQSSRGIEPGRLLFPVPSPAVAFRSPFSSSPALPPPPHLQIILQRQPGRATATVMAPKRTATMRNRCQPARTQGPGESARSRSPRVCPYNSRYRRWRGAAPFHRHTASSPARGRGCLVALPAHGHDHL</sequence>
<proteinExistence type="predicted"/>
<evidence type="ECO:0000313" key="3">
    <source>
        <dbReference type="Proteomes" id="UP000823388"/>
    </source>
</evidence>
<feature type="compositionally biased region" description="Basic and acidic residues" evidence="1">
    <location>
        <begin position="10"/>
        <end position="19"/>
    </location>
</feature>
<dbReference type="Proteomes" id="UP000823388">
    <property type="component" value="Chromosome 1N"/>
</dbReference>
<feature type="region of interest" description="Disordered" evidence="1">
    <location>
        <begin position="1"/>
        <end position="38"/>
    </location>
</feature>
<feature type="compositionally biased region" description="Polar residues" evidence="1">
    <location>
        <begin position="21"/>
        <end position="31"/>
    </location>
</feature>
<comment type="caution">
    <text evidence="2">The sequence shown here is derived from an EMBL/GenBank/DDBJ whole genome shotgun (WGS) entry which is preliminary data.</text>
</comment>
<name>A0A8T0WVN3_PANVG</name>
<accession>A0A8T0WVN3</accession>
<reference evidence="2" key="1">
    <citation type="submission" date="2020-05" db="EMBL/GenBank/DDBJ databases">
        <title>WGS assembly of Panicum virgatum.</title>
        <authorList>
            <person name="Lovell J.T."/>
            <person name="Jenkins J."/>
            <person name="Shu S."/>
            <person name="Juenger T.E."/>
            <person name="Schmutz J."/>
        </authorList>
    </citation>
    <scope>NUCLEOTIDE SEQUENCE</scope>
    <source>
        <strain evidence="2">AP13</strain>
    </source>
</reference>
<protein>
    <submittedName>
        <fullName evidence="2">Uncharacterized protein</fullName>
    </submittedName>
</protein>